<gene>
    <name evidence="14" type="ORF">PHYPO_G00127150</name>
</gene>
<comment type="subcellular location">
    <subcellularLocation>
        <location evidence="1 13">Endoplasmic reticulum membrane</location>
        <topology evidence="1 13">Multi-pass membrane protein</topology>
    </subcellularLocation>
</comment>
<evidence type="ECO:0000256" key="13">
    <source>
        <dbReference type="RuleBase" id="RU365064"/>
    </source>
</evidence>
<dbReference type="GO" id="GO:0005789">
    <property type="term" value="C:endoplasmic reticulum membrane"/>
    <property type="evidence" value="ECO:0007669"/>
    <property type="project" value="UniProtKB-SubCell"/>
</dbReference>
<organism evidence="14 15">
    <name type="scientific">Pangasianodon hypophthalmus</name>
    <name type="common">Striped catfish</name>
    <name type="synonym">Helicophagus hypophthalmus</name>
    <dbReference type="NCBI Taxonomy" id="310915"/>
    <lineage>
        <taxon>Eukaryota</taxon>
        <taxon>Metazoa</taxon>
        <taxon>Chordata</taxon>
        <taxon>Craniata</taxon>
        <taxon>Vertebrata</taxon>
        <taxon>Euteleostomi</taxon>
        <taxon>Actinopterygii</taxon>
        <taxon>Neopterygii</taxon>
        <taxon>Teleostei</taxon>
        <taxon>Ostariophysi</taxon>
        <taxon>Siluriformes</taxon>
        <taxon>Pangasiidae</taxon>
        <taxon>Pangasianodon</taxon>
    </lineage>
</organism>
<dbReference type="Pfam" id="PF05007">
    <property type="entry name" value="Mannosyl_trans"/>
    <property type="match status" value="1"/>
</dbReference>
<dbReference type="InterPro" id="IPR007704">
    <property type="entry name" value="PIG-M"/>
</dbReference>
<protein>
    <recommendedName>
        <fullName evidence="12 13">GPI alpha-1,4-mannosyltransferase I, catalytic subunit</fullName>
        <ecNumber evidence="13">2.4.1.-</ecNumber>
    </recommendedName>
    <alternativeName>
        <fullName evidence="13">GPI mannosyltransferase I</fullName>
    </alternativeName>
</protein>
<evidence type="ECO:0000256" key="9">
    <source>
        <dbReference type="ARBA" id="ARBA00022989"/>
    </source>
</evidence>
<evidence type="ECO:0000256" key="8">
    <source>
        <dbReference type="ARBA" id="ARBA00022824"/>
    </source>
</evidence>
<dbReference type="GO" id="GO:1990529">
    <property type="term" value="C:glycosylphosphatidylinositol-mannosyltransferase I complex"/>
    <property type="evidence" value="ECO:0007669"/>
    <property type="project" value="TreeGrafter"/>
</dbReference>
<dbReference type="PANTHER" id="PTHR12886">
    <property type="entry name" value="PIG-M MANNOSYLTRANSFERASE"/>
    <property type="match status" value="1"/>
</dbReference>
<evidence type="ECO:0000313" key="15">
    <source>
        <dbReference type="Proteomes" id="UP000327468"/>
    </source>
</evidence>
<evidence type="ECO:0000256" key="3">
    <source>
        <dbReference type="ARBA" id="ARBA00011071"/>
    </source>
</evidence>
<dbReference type="PANTHER" id="PTHR12886:SF0">
    <property type="entry name" value="GPI MANNOSYLTRANSFERASE 1"/>
    <property type="match status" value="1"/>
</dbReference>
<feature type="transmembrane region" description="Helical" evidence="13">
    <location>
        <begin position="12"/>
        <end position="34"/>
    </location>
</feature>
<evidence type="ECO:0000256" key="7">
    <source>
        <dbReference type="ARBA" id="ARBA00022692"/>
    </source>
</evidence>
<dbReference type="GO" id="GO:0004376">
    <property type="term" value="F:GPI mannosyltransferase activity"/>
    <property type="evidence" value="ECO:0007669"/>
    <property type="project" value="InterPro"/>
</dbReference>
<evidence type="ECO:0000256" key="10">
    <source>
        <dbReference type="ARBA" id="ARBA00023136"/>
    </source>
</evidence>
<keyword evidence="15" id="KW-1185">Reference proteome</keyword>
<dbReference type="GO" id="GO:0051751">
    <property type="term" value="F:alpha-1,4-mannosyltransferase activity"/>
    <property type="evidence" value="ECO:0007669"/>
    <property type="project" value="InterPro"/>
</dbReference>
<feature type="transmembrane region" description="Helical" evidence="13">
    <location>
        <begin position="166"/>
        <end position="190"/>
    </location>
</feature>
<feature type="transmembrane region" description="Helical" evidence="13">
    <location>
        <begin position="373"/>
        <end position="396"/>
    </location>
</feature>
<sequence length="412" mass="47404">MSRGNMFSSQLLKFGTLYSVAFVIRLCLVGFGIYQDKTMVVKYTDIDYHVFIDASRLVTQGESPYNRSTYRYTPLLAWMLSPSIYLTSHFGKLLFVICDVLSGVLLYRILTLRGLSSDAACRFSALWLLNPLPIGVSTRGNAEALLAVLVLSTLLCLQLKRHFTAACLYGLSVHMKIYTVIYALPIALFISNHKELKKNYRGVFRVIQNLFSKDLALFAVVAGAVFLGLTLTFYCMYGWDFLQETYFYHLTRRDIRHNFSPYFYMFYLTVESEWSFALGLVTFLPQVILLLFTSLAFYADLPLCCFLNTALFVSFNKVCTSQYFLWYLCLLPLVLPHLRLTVKQGIGLLLLWFTGQGLWLAPAYYLEFEGRNTFVFIWFAGLLFLIINTVIIVQIINNYVPKRAVQQKKKMK</sequence>
<dbReference type="Proteomes" id="UP000327468">
    <property type="component" value="Chromosome 22"/>
</dbReference>
<reference evidence="14 15" key="1">
    <citation type="submission" date="2019-06" db="EMBL/GenBank/DDBJ databases">
        <title>A chromosome-scale genome assembly of the striped catfish, Pangasianodon hypophthalmus.</title>
        <authorList>
            <person name="Wen M."/>
            <person name="Zahm M."/>
            <person name="Roques C."/>
            <person name="Cabau C."/>
            <person name="Klopp C."/>
            <person name="Donnadieu C."/>
            <person name="Jouanno E."/>
            <person name="Avarre J.-C."/>
            <person name="Campet M."/>
            <person name="Ha T.T.T."/>
            <person name="Dugue R."/>
            <person name="Lampietro C."/>
            <person name="Louis A."/>
            <person name="Herpin A."/>
            <person name="Echchiki A."/>
            <person name="Berthelot C."/>
            <person name="Parey E."/>
            <person name="Roest-Crollius H."/>
            <person name="Braasch I."/>
            <person name="Postlethwait J."/>
            <person name="Bobe J."/>
            <person name="Montfort J."/>
            <person name="Bouchez O."/>
            <person name="Begum T."/>
            <person name="Schartl M."/>
            <person name="Guiguen Y."/>
        </authorList>
    </citation>
    <scope>NUCLEOTIDE SEQUENCE [LARGE SCALE GENOMIC DNA]</scope>
    <source>
        <strain evidence="14 15">Indonesia</strain>
        <tissue evidence="14">Blood</tissue>
    </source>
</reference>
<evidence type="ECO:0000256" key="5">
    <source>
        <dbReference type="ARBA" id="ARBA00022676"/>
    </source>
</evidence>
<comment type="similarity">
    <text evidence="3 13">Belongs to the PIGM family.</text>
</comment>
<keyword evidence="5 13" id="KW-0328">Glycosyltransferase</keyword>
<proteinExistence type="inferred from homology"/>
<feature type="transmembrane region" description="Helical" evidence="13">
    <location>
        <begin position="84"/>
        <end position="107"/>
    </location>
</feature>
<dbReference type="UniPathway" id="UPA00196"/>
<evidence type="ECO:0000256" key="6">
    <source>
        <dbReference type="ARBA" id="ARBA00022679"/>
    </source>
</evidence>
<feature type="transmembrane region" description="Helical" evidence="13">
    <location>
        <begin position="215"/>
        <end position="242"/>
    </location>
</feature>
<dbReference type="EMBL" id="VFJC01000023">
    <property type="protein sequence ID" value="KAB5533048.1"/>
    <property type="molecule type" value="Genomic_DNA"/>
</dbReference>
<keyword evidence="7 13" id="KW-0812">Transmembrane</keyword>
<keyword evidence="8 13" id="KW-0256">Endoplasmic reticulum</keyword>
<evidence type="ECO:0000313" key="14">
    <source>
        <dbReference type="EMBL" id="KAB5533048.1"/>
    </source>
</evidence>
<comment type="function">
    <text evidence="11 13">Catalytic subunit of the glycosylphosphatidylinositol-mannosyltransferase I complex which catalyzes the transfer of the first mannose, via an alpha-1,4 bond from a dolichol-phosphate-mannose (Dol-P-Man) to the glucosaminyl acyl phosphatidylinositol (GlcN-(acyl)PI) intermediate to generate alpha-D-Man-(1-&gt;4)-alpha-D-GlcN-(1-&gt;6)-(1-radyl,2-acyl-sn-glycero-3-phospho)-2-acyl-inositol and participates in the sixth step of the glycosylphosphatidylinositol-anchor biosynthesis.</text>
</comment>
<keyword evidence="6 13" id="KW-0808">Transferase</keyword>
<feature type="transmembrane region" description="Helical" evidence="13">
    <location>
        <begin position="323"/>
        <end position="340"/>
    </location>
</feature>
<evidence type="ECO:0000256" key="4">
    <source>
        <dbReference type="ARBA" id="ARBA00022502"/>
    </source>
</evidence>
<evidence type="ECO:0000256" key="2">
    <source>
        <dbReference type="ARBA" id="ARBA00004687"/>
    </source>
</evidence>
<dbReference type="GO" id="GO:0006506">
    <property type="term" value="P:GPI anchor biosynthetic process"/>
    <property type="evidence" value="ECO:0007669"/>
    <property type="project" value="UniProtKB-UniPathway"/>
</dbReference>
<dbReference type="EC" id="2.4.1.-" evidence="13"/>
<feature type="transmembrane region" description="Helical" evidence="13">
    <location>
        <begin position="346"/>
        <end position="366"/>
    </location>
</feature>
<dbReference type="AlphaFoldDB" id="A0A5N5KSE7"/>
<keyword evidence="10 13" id="KW-0472">Membrane</keyword>
<feature type="transmembrane region" description="Helical" evidence="13">
    <location>
        <begin position="262"/>
        <end position="281"/>
    </location>
</feature>
<name>A0A5N5KSE7_PANHP</name>
<comment type="pathway">
    <text evidence="2 13">Glycolipid biosynthesis; glycosylphosphatidylinositol-anchor biosynthesis.</text>
</comment>
<evidence type="ECO:0000256" key="11">
    <source>
        <dbReference type="ARBA" id="ARBA00093408"/>
    </source>
</evidence>
<accession>A0A5N5KSE7</accession>
<keyword evidence="4 13" id="KW-0337">GPI-anchor biosynthesis</keyword>
<keyword evidence="9 13" id="KW-1133">Transmembrane helix</keyword>
<feature type="transmembrane region" description="Helical" evidence="13">
    <location>
        <begin position="287"/>
        <end position="311"/>
    </location>
</feature>
<evidence type="ECO:0000256" key="12">
    <source>
        <dbReference type="ARBA" id="ARBA00093608"/>
    </source>
</evidence>
<comment type="caution">
    <text evidence="14">The sequence shown here is derived from an EMBL/GenBank/DDBJ whole genome shotgun (WGS) entry which is preliminary data.</text>
</comment>
<evidence type="ECO:0000256" key="1">
    <source>
        <dbReference type="ARBA" id="ARBA00004477"/>
    </source>
</evidence>